<dbReference type="InterPro" id="IPR036956">
    <property type="entry name" value="Impact_N_sf"/>
</dbReference>
<dbReference type="InterPro" id="IPR020568">
    <property type="entry name" value="Ribosomal_Su5_D2-typ_SF"/>
</dbReference>
<accession>D4H503</accession>
<proteinExistence type="inferred from homology"/>
<organism evidence="3 4">
    <name type="scientific">Denitrovibrio acetiphilus (strain DSM 12809 / NBRC 114555 / N2460)</name>
    <dbReference type="NCBI Taxonomy" id="522772"/>
    <lineage>
        <taxon>Bacteria</taxon>
        <taxon>Pseudomonadati</taxon>
        <taxon>Deferribacterota</taxon>
        <taxon>Deferribacteres</taxon>
        <taxon>Deferribacterales</taxon>
        <taxon>Geovibrionaceae</taxon>
        <taxon>Denitrovibrio</taxon>
    </lineage>
</organism>
<dbReference type="GO" id="GO:0005737">
    <property type="term" value="C:cytoplasm"/>
    <property type="evidence" value="ECO:0007669"/>
    <property type="project" value="TreeGrafter"/>
</dbReference>
<dbReference type="AlphaFoldDB" id="D4H503"/>
<keyword evidence="4" id="KW-1185">Reference proteome</keyword>
<dbReference type="InParanoid" id="D4H503"/>
<dbReference type="PaxDb" id="522772-Dacet_2601"/>
<evidence type="ECO:0000313" key="3">
    <source>
        <dbReference type="EMBL" id="ADD69359.1"/>
    </source>
</evidence>
<reference evidence="3 4" key="1">
    <citation type="journal article" date="2010" name="Stand. Genomic Sci.">
        <title>Complete genome sequence of Denitrovibrio acetiphilus type strain (N2460).</title>
        <authorList>
            <person name="Kiss H."/>
            <person name="Lang E."/>
            <person name="Lapidus A."/>
            <person name="Copeland A."/>
            <person name="Nolan M."/>
            <person name="Glavina Del Rio T."/>
            <person name="Chen F."/>
            <person name="Lucas S."/>
            <person name="Tice H."/>
            <person name="Cheng J.F."/>
            <person name="Han C."/>
            <person name="Goodwin L."/>
            <person name="Pitluck S."/>
            <person name="Liolios K."/>
            <person name="Pati A."/>
            <person name="Ivanova N."/>
            <person name="Mavromatis K."/>
            <person name="Chen A."/>
            <person name="Palaniappan K."/>
            <person name="Land M."/>
            <person name="Hauser L."/>
            <person name="Chang Y.J."/>
            <person name="Jeffries C.D."/>
            <person name="Detter J.C."/>
            <person name="Brettin T."/>
            <person name="Spring S."/>
            <person name="Rohde M."/>
            <person name="Goker M."/>
            <person name="Woyke T."/>
            <person name="Bristow J."/>
            <person name="Eisen J.A."/>
            <person name="Markowitz V."/>
            <person name="Hugenholtz P."/>
            <person name="Kyrpides N.C."/>
            <person name="Klenk H.P."/>
        </authorList>
    </citation>
    <scope>NUCLEOTIDE SEQUENCE [LARGE SCALE GENOMIC DNA]</scope>
    <source>
        <strain evidence="4">DSM 12809 / NBRC 114555 / N2460</strain>
    </source>
</reference>
<dbReference type="SUPFAM" id="SSF54211">
    <property type="entry name" value="Ribosomal protein S5 domain 2-like"/>
    <property type="match status" value="1"/>
</dbReference>
<dbReference type="eggNOG" id="COG1739">
    <property type="taxonomic scope" value="Bacteria"/>
</dbReference>
<dbReference type="FunCoup" id="D4H503">
    <property type="interactions" value="51"/>
</dbReference>
<gene>
    <name evidence="3" type="ordered locus">Dacet_2601</name>
</gene>
<evidence type="ECO:0000256" key="1">
    <source>
        <dbReference type="ARBA" id="ARBA00007665"/>
    </source>
</evidence>
<dbReference type="Pfam" id="PF01205">
    <property type="entry name" value="Impact_N"/>
    <property type="match status" value="1"/>
</dbReference>
<dbReference type="KEGG" id="dap:Dacet_2601"/>
<evidence type="ECO:0000313" key="4">
    <source>
        <dbReference type="Proteomes" id="UP000002012"/>
    </source>
</evidence>
<dbReference type="GO" id="GO:0006446">
    <property type="term" value="P:regulation of translational initiation"/>
    <property type="evidence" value="ECO:0007669"/>
    <property type="project" value="TreeGrafter"/>
</dbReference>
<evidence type="ECO:0000259" key="2">
    <source>
        <dbReference type="Pfam" id="PF01205"/>
    </source>
</evidence>
<comment type="similarity">
    <text evidence="1">Belongs to the IMPACT family.</text>
</comment>
<dbReference type="InterPro" id="IPR001498">
    <property type="entry name" value="Impact_N"/>
</dbReference>
<sequence>MFTVLTPAHISIEIKKSQFIAHILPYHAFDEYMKKLRSEHPKGRHFVWAVRYLNELGQIVENCSDDGEPKNTSGKPTLKVLQGHGIINAAIITVRYFGGVKLGTGGLVRAYNDAGQEAVLKSDLVSTDSLNVLTVSIPYDMTRQAEYHIDRLGLKVLSKDFDGEGATLTVQGESRKLKELADSVK</sequence>
<name>D4H503_DENA2</name>
<dbReference type="Proteomes" id="UP000002012">
    <property type="component" value="Chromosome"/>
</dbReference>
<protein>
    <recommendedName>
        <fullName evidence="2">Impact N-terminal domain-containing protein</fullName>
    </recommendedName>
</protein>
<dbReference type="STRING" id="522772.Dacet_2601"/>
<dbReference type="OrthoDB" id="9813771at2"/>
<dbReference type="RefSeq" id="WP_013011856.1">
    <property type="nucleotide sequence ID" value="NC_013943.1"/>
</dbReference>
<dbReference type="PANTHER" id="PTHR16301:SF20">
    <property type="entry name" value="IMPACT FAMILY MEMBER YIGZ"/>
    <property type="match status" value="1"/>
</dbReference>
<dbReference type="Gene3D" id="3.30.230.30">
    <property type="entry name" value="Impact, N-terminal domain"/>
    <property type="match status" value="1"/>
</dbReference>
<dbReference type="HOGENOM" id="CLU_083552_1_2_0"/>
<dbReference type="InterPro" id="IPR023582">
    <property type="entry name" value="Impact"/>
</dbReference>
<dbReference type="EMBL" id="CP001968">
    <property type="protein sequence ID" value="ADD69359.1"/>
    <property type="molecule type" value="Genomic_DNA"/>
</dbReference>
<dbReference type="PANTHER" id="PTHR16301">
    <property type="entry name" value="IMPACT-RELATED"/>
    <property type="match status" value="1"/>
</dbReference>
<feature type="domain" description="Impact N-terminal" evidence="2">
    <location>
        <begin position="15"/>
        <end position="119"/>
    </location>
</feature>